<feature type="domain" description="EGF-like" evidence="16">
    <location>
        <begin position="1237"/>
        <end position="1282"/>
    </location>
</feature>
<evidence type="ECO:0000259" key="18">
    <source>
        <dbReference type="PROSITE" id="PS50856"/>
    </source>
</evidence>
<accession>A0A913Z4V7</accession>
<sequence length="1743" mass="189639">MVLMHEDYYEEQKLRCTISEIDCGDSVCVSGNGRCDGLSDCIDGRDETNCARCEGRCFLDGPRGGCWCDDVCESERDCCSDFLAKCKTFLNFTTAPPAVDECNPILPSHNCDVNAICSDTPSSFICTCTSGFVGDGITCADVQSPNITCPADLTVYTNCRKNYSRVLLPEADSVFDNSGVSYITIDVDGSAYDAFDSVNLDLSSSPHLVHYNATDEAFNFAQCEMHITVAALQDASFCTSTANPPNCICLPAMGQGCTCSSAYCGHDCSQSSEGVQCTGPAIPFPNCTDVDVCDPGHSGPRCTSNDDKVQCPEIENKCLEGGVSDVFVSWILSEEINPADIDCIDFAGNKSNVKATGGVFGTGHHDVVCVSKTGAFPDCLISFIVSAYPILAVPTVGHQCTDPGMDTSTVTWTEVHAMDAGEVSIDCTDSGDGVGVGITGGVFGLGNHAITCIVTNSAGCVTHNEFTFTVNKGNLLPFGTASGDALLSDVPQELFLSSKDLISPTIYPPDFFPICDGMYEKLYFTDNGVIVFSNEQSLDKLAFPSAPSNGFAGNKAMITPFWADVKGDAFSPTSNVFWQVYNQYVENVNQDMLDIIGATVSTKSSNFSANWALVVTWSNVRAISFSCTTTFLETNTFQAVLATDGIHGFVIFNYDPCGLNWDFSFLSNKNVIQGFTCGTSNDPPVYVVNPNESEYLPGTIKGNTGQAGRWVFPLNTPSPDFVNPRQQCHNWHGRQPPYHSLGIYFDAFADTCPCSLVNARLDWRYIQVPAHDLPQGLPAVCYVRLFQFPGTPGPQCCYNLFTGDLLYNVRTPRVSSVFERFPFSPIFYTDDLYQQWLDEEVWPRFYCCERSTLCDLYIQWRPLMTCWSYVPPAWLWFWGDPHIVTLDGLEYTFNGLGEYTLALIEDDDGQRVFELQGRTRQVVDTETGELSQATIYSGFAAVYTGEARIEIKLSDDAMDLVTTVNGTVVTPSATGLHLGNLLVTRAENPIKVSVMYSDYVSFSVGVNNSMADITVLINQDFKGKTKGILGVWDDDPSNDVLTRYGTLQTGSGDDGELVERDFFEFGETWRIAEEDSLFFYQSPDESYNSLNDPAFAPDFLQDLIDKAPPGKYKEAKAVCGSSKVCLYDSLALNDTSIGVATLTLDEMNTINMAMSMNFPPNLTLVETVEVIVGQDFTLQLQAADPNGDNITYHLLQTVKGASISSDGLFKWTPANRSKVSIGFLATDGIANATLEPTVKLCDCENDGTCLFNQYVSGTNLIQDRFGVVLCECQPGWTGDFCEMDYDACADSPCFIGVACTDEAPPSFNSTCGPCPEGLEGDGKSCQDIDECQLYRDQPASSGGLGCDQNCENVLMNYTCSCNPGYLLHEDGRQCIDCQVLSCLNGGTFDVEFCECACPLTHSGSTCSDENPCLSGNRCPDAQHYCLPDSNQDGFTCICNVFDGFFLQDDSSCKKLPSKQIVVTADLDFNQAYKNPTSTAFRRQAAVFKRAIFMRLKENPSTNGVSSVHVPWMEEGSVVVRSMASFEKGAPSDASLQQVFSSSPSLSDGVNVINFDRDSVTVNDGEIDCVPTYCKNGGTCEASGNFPYVSYTCSCQTSYTGERCETDVQEPDSGGLSTVTVVLIIVGSIVLLIVVVCMLVCMCLLIQRQHAKSLAYREDKQRSGVPRDGDRSMESVDVSCGDEAARMSRLMHVMSQSRYMQESGMPCSCQLAVSPGHCVEGCPLSVLLAQVNPAGRVVRNPMVN</sequence>
<dbReference type="InterPro" id="IPR003886">
    <property type="entry name" value="NIDO_dom"/>
</dbReference>
<dbReference type="PROSITE" id="PS50856">
    <property type="entry name" value="AMOP"/>
    <property type="match status" value="1"/>
</dbReference>
<dbReference type="EnsemblMetazoa" id="XM_038190113.1">
    <property type="protein sequence ID" value="XP_038046041.1"/>
    <property type="gene ID" value="LOC119720449"/>
</dbReference>
<feature type="domain" description="AMOP" evidence="18">
    <location>
        <begin position="720"/>
        <end position="861"/>
    </location>
</feature>
<dbReference type="InterPro" id="IPR018097">
    <property type="entry name" value="EGF_Ca-bd_CS"/>
</dbReference>
<dbReference type="InterPro" id="IPR002172">
    <property type="entry name" value="LDrepeatLR_classA_rpt"/>
</dbReference>
<dbReference type="PROSITE" id="PS50958">
    <property type="entry name" value="SMB_2"/>
    <property type="match status" value="1"/>
</dbReference>
<evidence type="ECO:0000256" key="10">
    <source>
        <dbReference type="ARBA" id="ARBA00023136"/>
    </source>
</evidence>
<dbReference type="InterPro" id="IPR000742">
    <property type="entry name" value="EGF"/>
</dbReference>
<evidence type="ECO:0000256" key="15">
    <source>
        <dbReference type="SAM" id="Phobius"/>
    </source>
</evidence>
<organism evidence="22 23">
    <name type="scientific">Patiria miniata</name>
    <name type="common">Bat star</name>
    <name type="synonym">Asterina miniata</name>
    <dbReference type="NCBI Taxonomy" id="46514"/>
    <lineage>
        <taxon>Eukaryota</taxon>
        <taxon>Metazoa</taxon>
        <taxon>Echinodermata</taxon>
        <taxon>Eleutherozoa</taxon>
        <taxon>Asterozoa</taxon>
        <taxon>Asteroidea</taxon>
        <taxon>Valvatacea</taxon>
        <taxon>Valvatida</taxon>
        <taxon>Asterinidae</taxon>
        <taxon>Patiria</taxon>
    </lineage>
</organism>
<dbReference type="GO" id="GO:0071944">
    <property type="term" value="C:cell periphery"/>
    <property type="evidence" value="ECO:0007669"/>
    <property type="project" value="UniProtKB-ARBA"/>
</dbReference>
<feature type="domain" description="HYR" evidence="17">
    <location>
        <begin position="140"/>
        <end position="231"/>
    </location>
</feature>
<evidence type="ECO:0000259" key="20">
    <source>
        <dbReference type="PROSITE" id="PS51220"/>
    </source>
</evidence>
<dbReference type="PROSITE" id="PS50825">
    <property type="entry name" value="HYR"/>
    <property type="match status" value="1"/>
</dbReference>
<dbReference type="InterPro" id="IPR001846">
    <property type="entry name" value="VWF_type-D"/>
</dbReference>
<feature type="disulfide bond" evidence="14">
    <location>
        <begin position="23"/>
        <end position="41"/>
    </location>
</feature>
<dbReference type="GO" id="GO:0005576">
    <property type="term" value="C:extracellular region"/>
    <property type="evidence" value="ECO:0007669"/>
    <property type="project" value="UniProtKB-SubCell"/>
</dbReference>
<feature type="disulfide bond" evidence="14">
    <location>
        <begin position="16"/>
        <end position="28"/>
    </location>
</feature>
<dbReference type="Proteomes" id="UP000887568">
    <property type="component" value="Unplaced"/>
</dbReference>
<dbReference type="InterPro" id="IPR024731">
    <property type="entry name" value="NELL2-like_EGF"/>
</dbReference>
<dbReference type="PANTHER" id="PTHR13802:SF52">
    <property type="entry name" value="MUCIN-4"/>
    <property type="match status" value="1"/>
</dbReference>
<evidence type="ECO:0000256" key="5">
    <source>
        <dbReference type="ARBA" id="ARBA00022692"/>
    </source>
</evidence>
<dbReference type="PROSITE" id="PS00010">
    <property type="entry name" value="ASX_HYDROXYL"/>
    <property type="match status" value="1"/>
</dbReference>
<dbReference type="PROSITE" id="PS50068">
    <property type="entry name" value="LDLRA_2"/>
    <property type="match status" value="1"/>
</dbReference>
<dbReference type="Pfam" id="PF23263">
    <property type="entry name" value="C8-3_MUC4"/>
    <property type="match status" value="1"/>
</dbReference>
<dbReference type="Gene3D" id="2.10.25.10">
    <property type="entry name" value="Laminin"/>
    <property type="match status" value="5"/>
</dbReference>
<keyword evidence="5 15" id="KW-0812">Transmembrane</keyword>
<dbReference type="InterPro" id="IPR005533">
    <property type="entry name" value="AMOP_dom"/>
</dbReference>
<keyword evidence="9 15" id="KW-1133">Transmembrane helix</keyword>
<dbReference type="SUPFAM" id="SSF57184">
    <property type="entry name" value="Growth factor receptor domain"/>
    <property type="match status" value="1"/>
</dbReference>
<dbReference type="InterPro" id="IPR001212">
    <property type="entry name" value="Somatomedin_B_dom"/>
</dbReference>
<feature type="disulfide bond" evidence="13">
    <location>
        <begin position="1594"/>
        <end position="1603"/>
    </location>
</feature>
<dbReference type="InterPro" id="IPR009030">
    <property type="entry name" value="Growth_fac_rcpt_cys_sf"/>
</dbReference>
<dbReference type="PROSITE" id="PS01186">
    <property type="entry name" value="EGF_2"/>
    <property type="match status" value="2"/>
</dbReference>
<feature type="disulfide bond" evidence="14">
    <location>
        <begin position="35"/>
        <end position="50"/>
    </location>
</feature>
<dbReference type="InterPro" id="IPR013783">
    <property type="entry name" value="Ig-like_fold"/>
</dbReference>
<dbReference type="SMART" id="SM00192">
    <property type="entry name" value="LDLa"/>
    <property type="match status" value="1"/>
</dbReference>
<comment type="caution">
    <text evidence="13">Lacks conserved residue(s) required for the propagation of feature annotation.</text>
</comment>
<feature type="disulfide bond" evidence="13">
    <location>
        <begin position="1272"/>
        <end position="1281"/>
    </location>
</feature>
<feature type="domain" description="NIDO" evidence="20">
    <location>
        <begin position="560"/>
        <end position="717"/>
    </location>
</feature>
<dbReference type="Pfam" id="PF06119">
    <property type="entry name" value="NIDO"/>
    <property type="match status" value="1"/>
</dbReference>
<evidence type="ECO:0000259" key="19">
    <source>
        <dbReference type="PROSITE" id="PS50958"/>
    </source>
</evidence>
<feature type="transmembrane region" description="Helical" evidence="15">
    <location>
        <begin position="1620"/>
        <end position="1645"/>
    </location>
</feature>
<dbReference type="InterPro" id="IPR000152">
    <property type="entry name" value="EGF-type_Asp/Asn_hydroxyl_site"/>
</dbReference>
<evidence type="ECO:0000256" key="11">
    <source>
        <dbReference type="ARBA" id="ARBA00023157"/>
    </source>
</evidence>
<comment type="subcellular location">
    <subcellularLocation>
        <location evidence="1">Membrane</location>
    </subcellularLocation>
    <subcellularLocation>
        <location evidence="2">Secreted</location>
    </subcellularLocation>
</comment>
<keyword evidence="10 15" id="KW-0472">Membrane</keyword>
<dbReference type="FunFam" id="2.10.25.10:FF:000038">
    <property type="entry name" value="Fibrillin 2"/>
    <property type="match status" value="1"/>
</dbReference>
<evidence type="ECO:0000313" key="23">
    <source>
        <dbReference type="Proteomes" id="UP000887568"/>
    </source>
</evidence>
<dbReference type="Pfam" id="PF00094">
    <property type="entry name" value="VWD"/>
    <property type="match status" value="1"/>
</dbReference>
<keyword evidence="12" id="KW-0325">Glycoprotein</keyword>
<dbReference type="Pfam" id="PF12947">
    <property type="entry name" value="EGF_3"/>
    <property type="match status" value="1"/>
</dbReference>
<name>A0A913Z4V7_PATMI</name>
<protein>
    <submittedName>
        <fullName evidence="22">Uncharacterized protein</fullName>
    </submittedName>
</protein>
<evidence type="ECO:0000256" key="4">
    <source>
        <dbReference type="ARBA" id="ARBA00022536"/>
    </source>
</evidence>
<dbReference type="GO" id="GO:0016020">
    <property type="term" value="C:membrane"/>
    <property type="evidence" value="ECO:0007669"/>
    <property type="project" value="UniProtKB-SubCell"/>
</dbReference>
<dbReference type="PROSITE" id="PS51220">
    <property type="entry name" value="NIDO"/>
    <property type="match status" value="1"/>
</dbReference>
<reference evidence="22" key="1">
    <citation type="submission" date="2022-11" db="UniProtKB">
        <authorList>
            <consortium name="EnsemblMetazoa"/>
        </authorList>
    </citation>
    <scope>IDENTIFICATION</scope>
</reference>
<keyword evidence="8" id="KW-0106">Calcium</keyword>
<dbReference type="Gene3D" id="2.60.40.10">
    <property type="entry name" value="Immunoglobulins"/>
    <property type="match status" value="1"/>
</dbReference>
<evidence type="ECO:0000256" key="9">
    <source>
        <dbReference type="ARBA" id="ARBA00022989"/>
    </source>
</evidence>
<dbReference type="InterPro" id="IPR026823">
    <property type="entry name" value="cEGF"/>
</dbReference>
<dbReference type="SUPFAM" id="SSF57196">
    <property type="entry name" value="EGF/Laminin"/>
    <property type="match status" value="2"/>
</dbReference>
<evidence type="ECO:0000256" key="7">
    <source>
        <dbReference type="ARBA" id="ARBA00022737"/>
    </source>
</evidence>
<keyword evidence="23" id="KW-1185">Reference proteome</keyword>
<dbReference type="GO" id="GO:0005509">
    <property type="term" value="F:calcium ion binding"/>
    <property type="evidence" value="ECO:0007669"/>
    <property type="project" value="InterPro"/>
</dbReference>
<evidence type="ECO:0000256" key="13">
    <source>
        <dbReference type="PROSITE-ProRule" id="PRU00076"/>
    </source>
</evidence>
<dbReference type="SUPFAM" id="SSF57424">
    <property type="entry name" value="LDL receptor-like module"/>
    <property type="match status" value="1"/>
</dbReference>
<dbReference type="PROSITE" id="PS50026">
    <property type="entry name" value="EGF_3"/>
    <property type="match status" value="3"/>
</dbReference>
<dbReference type="RefSeq" id="XP_038046041.1">
    <property type="nucleotide sequence ID" value="XM_038190113.1"/>
</dbReference>
<dbReference type="SMART" id="SM00181">
    <property type="entry name" value="EGF"/>
    <property type="match status" value="7"/>
</dbReference>
<proteinExistence type="predicted"/>
<keyword evidence="6" id="KW-0732">Signal</keyword>
<dbReference type="PROSITE" id="PS00524">
    <property type="entry name" value="SMB_1"/>
    <property type="match status" value="1"/>
</dbReference>
<evidence type="ECO:0000259" key="16">
    <source>
        <dbReference type="PROSITE" id="PS50026"/>
    </source>
</evidence>
<dbReference type="InterPro" id="IPR056619">
    <property type="entry name" value="C8-3_MUC4"/>
</dbReference>
<evidence type="ECO:0000313" key="22">
    <source>
        <dbReference type="EnsemblMetazoa" id="XP_038046041.1"/>
    </source>
</evidence>
<dbReference type="FunFam" id="2.10.25.10:FF:000027">
    <property type="entry name" value="Thrombospondin 3"/>
    <property type="match status" value="1"/>
</dbReference>
<dbReference type="PROSITE" id="PS51233">
    <property type="entry name" value="VWFD"/>
    <property type="match status" value="1"/>
</dbReference>
<feature type="domain" description="EGF-like" evidence="16">
    <location>
        <begin position="98"/>
        <end position="140"/>
    </location>
</feature>
<dbReference type="GeneID" id="119720449"/>
<evidence type="ECO:0000259" key="17">
    <source>
        <dbReference type="PROSITE" id="PS50825"/>
    </source>
</evidence>
<keyword evidence="3" id="KW-0964">Secreted</keyword>
<keyword evidence="4 13" id="KW-0245">EGF-like domain</keyword>
<dbReference type="InterPro" id="IPR051495">
    <property type="entry name" value="Epithelial_Barrier/Signaling"/>
</dbReference>
<dbReference type="PROSITE" id="PS00022">
    <property type="entry name" value="EGF_1"/>
    <property type="match status" value="2"/>
</dbReference>
<keyword evidence="7" id="KW-0677">Repeat</keyword>
<dbReference type="InterPro" id="IPR003410">
    <property type="entry name" value="HYR_dom"/>
</dbReference>
<dbReference type="OrthoDB" id="4405280at2759"/>
<dbReference type="Pfam" id="PF12662">
    <property type="entry name" value="cEGF"/>
    <property type="match status" value="1"/>
</dbReference>
<evidence type="ECO:0000256" key="14">
    <source>
        <dbReference type="PROSITE-ProRule" id="PRU00124"/>
    </source>
</evidence>
<evidence type="ECO:0000259" key="21">
    <source>
        <dbReference type="PROSITE" id="PS51233"/>
    </source>
</evidence>
<feature type="domain" description="EGF-like" evidence="16">
    <location>
        <begin position="1564"/>
        <end position="1604"/>
    </location>
</feature>
<feature type="domain" description="SMB" evidence="19">
    <location>
        <begin position="46"/>
        <end position="93"/>
    </location>
</feature>
<dbReference type="InterPro" id="IPR001881">
    <property type="entry name" value="EGF-like_Ca-bd_dom"/>
</dbReference>
<dbReference type="InterPro" id="IPR036055">
    <property type="entry name" value="LDL_receptor-like_sf"/>
</dbReference>
<dbReference type="SMART" id="SM00179">
    <property type="entry name" value="EGF_CA"/>
    <property type="match status" value="4"/>
</dbReference>
<feature type="domain" description="VWFD" evidence="21">
    <location>
        <begin position="873"/>
        <end position="1077"/>
    </location>
</feature>
<evidence type="ECO:0000256" key="2">
    <source>
        <dbReference type="ARBA" id="ARBA00004613"/>
    </source>
</evidence>
<dbReference type="GO" id="GO:0007160">
    <property type="term" value="P:cell-matrix adhesion"/>
    <property type="evidence" value="ECO:0007669"/>
    <property type="project" value="InterPro"/>
</dbReference>
<dbReference type="PANTHER" id="PTHR13802">
    <property type="entry name" value="MUCIN 4-RELATED"/>
    <property type="match status" value="1"/>
</dbReference>
<evidence type="ECO:0000256" key="8">
    <source>
        <dbReference type="ARBA" id="ARBA00022837"/>
    </source>
</evidence>
<dbReference type="SMART" id="SM00539">
    <property type="entry name" value="NIDO"/>
    <property type="match status" value="1"/>
</dbReference>
<dbReference type="SMART" id="SM00216">
    <property type="entry name" value="VWD"/>
    <property type="match status" value="1"/>
</dbReference>
<keyword evidence="11 13" id="KW-1015">Disulfide bond</keyword>
<evidence type="ECO:0000256" key="12">
    <source>
        <dbReference type="ARBA" id="ARBA00023180"/>
    </source>
</evidence>
<dbReference type="PROSITE" id="PS01187">
    <property type="entry name" value="EGF_CA"/>
    <property type="match status" value="1"/>
</dbReference>
<dbReference type="Pfam" id="PF00057">
    <property type="entry name" value="Ldl_recept_a"/>
    <property type="match status" value="1"/>
</dbReference>
<evidence type="ECO:0000256" key="6">
    <source>
        <dbReference type="ARBA" id="ARBA00022729"/>
    </source>
</evidence>
<evidence type="ECO:0000256" key="3">
    <source>
        <dbReference type="ARBA" id="ARBA00022525"/>
    </source>
</evidence>
<evidence type="ECO:0000256" key="1">
    <source>
        <dbReference type="ARBA" id="ARBA00004370"/>
    </source>
</evidence>